<proteinExistence type="inferred from homology"/>
<accession>V8CBB0</accession>
<dbReference type="PANTHER" id="PTHR42901:SF1">
    <property type="entry name" value="ALCOHOL DEHYDROGENASE"/>
    <property type="match status" value="1"/>
</dbReference>
<dbReference type="eggNOG" id="COG4221">
    <property type="taxonomic scope" value="Bacteria"/>
</dbReference>
<dbReference type="PATRIC" id="fig|1357400.3.peg.50"/>
<dbReference type="GO" id="GO:0016616">
    <property type="term" value="F:oxidoreductase activity, acting on the CH-OH group of donors, NAD or NADP as acceptor"/>
    <property type="evidence" value="ECO:0007669"/>
    <property type="project" value="UniProtKB-ARBA"/>
</dbReference>
<comment type="similarity">
    <text evidence="1 3">Belongs to the short-chain dehydrogenases/reductases (SDR) family.</text>
</comment>
<name>V8CBB0_9HELI</name>
<sequence length="264" mass="28556">MLVLITGASVGFGRACAIEFATRGDSVIALARRESHLISLQQEIATVTNTAIGQRCEIIACDVCDIDTIKSRLDEILSRRKDDSEFSGGISVLVNNAGLALGLSPADESDIKDWERMIEVNILSLVRLTRLILPQMVAKRAGHIINIGSIAGSYAYPGSTVYGASKAFVKQFSLNLRADLSSKNIRITDIEPGLAGGSEFSLVRFKGDEKRANSVYEGTEPLNPKDIAEAVCWVAHLPSRVNINRLEMMPTCQAPAALAVHKCK</sequence>
<evidence type="ECO:0008006" key="6">
    <source>
        <dbReference type="Google" id="ProtNLM"/>
    </source>
</evidence>
<dbReference type="OrthoDB" id="658698at2"/>
<dbReference type="PANTHER" id="PTHR42901">
    <property type="entry name" value="ALCOHOL DEHYDROGENASE"/>
    <property type="match status" value="1"/>
</dbReference>
<dbReference type="InterPro" id="IPR020904">
    <property type="entry name" value="Sc_DH/Rdtase_CS"/>
</dbReference>
<comment type="caution">
    <text evidence="4">The sequence shown here is derived from an EMBL/GenBank/DDBJ whole genome shotgun (WGS) entry which is preliminary data.</text>
</comment>
<dbReference type="STRING" id="1357400.HMPREF2086_00030"/>
<evidence type="ECO:0000256" key="3">
    <source>
        <dbReference type="RuleBase" id="RU000363"/>
    </source>
</evidence>
<dbReference type="FunFam" id="3.40.50.720:FF:000047">
    <property type="entry name" value="NADP-dependent L-serine/L-allo-threonine dehydrogenase"/>
    <property type="match status" value="1"/>
</dbReference>
<dbReference type="HOGENOM" id="CLU_010194_2_10_7"/>
<dbReference type="Gene3D" id="3.40.50.720">
    <property type="entry name" value="NAD(P)-binding Rossmann-like Domain"/>
    <property type="match status" value="1"/>
</dbReference>
<dbReference type="PROSITE" id="PS00061">
    <property type="entry name" value="ADH_SHORT"/>
    <property type="match status" value="1"/>
</dbReference>
<evidence type="ECO:0000256" key="1">
    <source>
        <dbReference type="ARBA" id="ARBA00006484"/>
    </source>
</evidence>
<dbReference type="Pfam" id="PF00106">
    <property type="entry name" value="adh_short"/>
    <property type="match status" value="1"/>
</dbReference>
<reference evidence="4 5" key="1">
    <citation type="journal article" date="2014" name="Genome Announc.">
        <title>Draft genome sequences of six enterohepatic helicobacter species isolated from humans and one from rhesus macaques.</title>
        <authorList>
            <person name="Shen Z."/>
            <person name="Sheh A."/>
            <person name="Young S.K."/>
            <person name="Abouelliel A."/>
            <person name="Ward D.V."/>
            <person name="Earl A.M."/>
            <person name="Fox J.G."/>
        </authorList>
    </citation>
    <scope>NUCLEOTIDE SEQUENCE [LARGE SCALE GENOMIC DNA]</scope>
    <source>
        <strain evidence="4 5">MIT 99-5501</strain>
    </source>
</reference>
<dbReference type="EMBL" id="AZJI01000001">
    <property type="protein sequence ID" value="ETD24698.1"/>
    <property type="molecule type" value="Genomic_DNA"/>
</dbReference>
<evidence type="ECO:0000313" key="5">
    <source>
        <dbReference type="Proteomes" id="UP000018731"/>
    </source>
</evidence>
<dbReference type="PRINTS" id="PR00081">
    <property type="entry name" value="GDHRDH"/>
</dbReference>
<organism evidence="4 5">
    <name type="scientific">Helicobacter macacae MIT 99-5501</name>
    <dbReference type="NCBI Taxonomy" id="1357400"/>
    <lineage>
        <taxon>Bacteria</taxon>
        <taxon>Pseudomonadati</taxon>
        <taxon>Campylobacterota</taxon>
        <taxon>Epsilonproteobacteria</taxon>
        <taxon>Campylobacterales</taxon>
        <taxon>Helicobacteraceae</taxon>
        <taxon>Helicobacter</taxon>
    </lineage>
</organism>
<dbReference type="PRINTS" id="PR00080">
    <property type="entry name" value="SDRFAMILY"/>
</dbReference>
<evidence type="ECO:0000256" key="2">
    <source>
        <dbReference type="ARBA" id="ARBA00023002"/>
    </source>
</evidence>
<dbReference type="AlphaFoldDB" id="V8CBB0"/>
<evidence type="ECO:0000313" key="4">
    <source>
        <dbReference type="EMBL" id="ETD24698.1"/>
    </source>
</evidence>
<keyword evidence="2" id="KW-0560">Oxidoreductase</keyword>
<dbReference type="RefSeq" id="WP_023926700.1">
    <property type="nucleotide sequence ID" value="NZ_KI669454.1"/>
</dbReference>
<dbReference type="InterPro" id="IPR036291">
    <property type="entry name" value="NAD(P)-bd_dom_sf"/>
</dbReference>
<gene>
    <name evidence="4" type="ORF">HMPREF2086_00030</name>
</gene>
<keyword evidence="5" id="KW-1185">Reference proteome</keyword>
<dbReference type="InterPro" id="IPR002347">
    <property type="entry name" value="SDR_fam"/>
</dbReference>
<protein>
    <recommendedName>
        <fullName evidence="6">NADP-dependent L-serine/L-allo-threonine dehydrogenase ydfG</fullName>
    </recommendedName>
</protein>
<dbReference type="SUPFAM" id="SSF51735">
    <property type="entry name" value="NAD(P)-binding Rossmann-fold domains"/>
    <property type="match status" value="1"/>
</dbReference>
<dbReference type="Proteomes" id="UP000018731">
    <property type="component" value="Unassembled WGS sequence"/>
</dbReference>